<dbReference type="AlphaFoldDB" id="A0A7N2RA27"/>
<name>A0A7N2RA27_QUELO</name>
<gene>
    <name evidence="3" type="primary">LOC115955193</name>
</gene>
<dbReference type="SUPFAM" id="SSF117281">
    <property type="entry name" value="Kelch motif"/>
    <property type="match status" value="2"/>
</dbReference>
<dbReference type="GeneID" id="115955193"/>
<dbReference type="OMA" id="RVEWESW"/>
<dbReference type="PANTHER" id="PTHR46034:SF23">
    <property type="entry name" value="DCD (DEVELOPMENT AND CELL DEATH) DOMAIN PROTEIN"/>
    <property type="match status" value="1"/>
</dbReference>
<dbReference type="Proteomes" id="UP000594261">
    <property type="component" value="Chromosome 8"/>
</dbReference>
<evidence type="ECO:0000256" key="1">
    <source>
        <dbReference type="SAM" id="MobiDB-lite"/>
    </source>
</evidence>
<reference evidence="3" key="2">
    <citation type="submission" date="2021-01" db="UniProtKB">
        <authorList>
            <consortium name="EnsemblPlants"/>
        </authorList>
    </citation>
    <scope>IDENTIFICATION</scope>
</reference>
<dbReference type="PROSITE" id="PS51222">
    <property type="entry name" value="DCD"/>
    <property type="match status" value="1"/>
</dbReference>
<dbReference type="OrthoDB" id="45365at2759"/>
<dbReference type="SMART" id="SM00612">
    <property type="entry name" value="Kelch"/>
    <property type="match status" value="5"/>
</dbReference>
<evidence type="ECO:0000313" key="4">
    <source>
        <dbReference type="Proteomes" id="UP000594261"/>
    </source>
</evidence>
<dbReference type="RefSeq" id="XP_030929116.1">
    <property type="nucleotide sequence ID" value="XM_031073256.1"/>
</dbReference>
<dbReference type="InterPro" id="IPR006652">
    <property type="entry name" value="Kelch_1"/>
</dbReference>
<dbReference type="Pfam" id="PF10539">
    <property type="entry name" value="Dev_Cell_Death"/>
    <property type="match status" value="1"/>
</dbReference>
<proteinExistence type="predicted"/>
<dbReference type="InterPro" id="IPR044832">
    <property type="entry name" value="NRP-like"/>
</dbReference>
<organism evidence="3 4">
    <name type="scientific">Quercus lobata</name>
    <name type="common">Valley oak</name>
    <dbReference type="NCBI Taxonomy" id="97700"/>
    <lineage>
        <taxon>Eukaryota</taxon>
        <taxon>Viridiplantae</taxon>
        <taxon>Streptophyta</taxon>
        <taxon>Embryophyta</taxon>
        <taxon>Tracheophyta</taxon>
        <taxon>Spermatophyta</taxon>
        <taxon>Magnoliopsida</taxon>
        <taxon>eudicotyledons</taxon>
        <taxon>Gunneridae</taxon>
        <taxon>Pentapetalae</taxon>
        <taxon>rosids</taxon>
        <taxon>fabids</taxon>
        <taxon>Fagales</taxon>
        <taxon>Fagaceae</taxon>
        <taxon>Quercus</taxon>
    </lineage>
</organism>
<dbReference type="KEGG" id="qlo:115955193"/>
<dbReference type="InterPro" id="IPR015915">
    <property type="entry name" value="Kelch-typ_b-propeller"/>
</dbReference>
<dbReference type="SMART" id="SM00767">
    <property type="entry name" value="DCD"/>
    <property type="match status" value="1"/>
</dbReference>
<dbReference type="GO" id="GO:0034976">
    <property type="term" value="P:response to endoplasmic reticulum stress"/>
    <property type="evidence" value="ECO:0007669"/>
    <property type="project" value="InterPro"/>
</dbReference>
<evidence type="ECO:0000259" key="2">
    <source>
        <dbReference type="PROSITE" id="PS51222"/>
    </source>
</evidence>
<dbReference type="EMBL" id="LRBV02000008">
    <property type="status" value="NOT_ANNOTATED_CDS"/>
    <property type="molecule type" value="Genomic_DNA"/>
</dbReference>
<feature type="compositionally biased region" description="Polar residues" evidence="1">
    <location>
        <begin position="14"/>
        <end position="26"/>
    </location>
</feature>
<reference evidence="3 4" key="1">
    <citation type="journal article" date="2016" name="G3 (Bethesda)">
        <title>First Draft Assembly and Annotation of the Genome of a California Endemic Oak Quercus lobata Nee (Fagaceae).</title>
        <authorList>
            <person name="Sork V.L."/>
            <person name="Fitz-Gibbon S.T."/>
            <person name="Puiu D."/>
            <person name="Crepeau M."/>
            <person name="Gugger P.F."/>
            <person name="Sherman R."/>
            <person name="Stevens K."/>
            <person name="Langley C.H."/>
            <person name="Pellegrini M."/>
            <person name="Salzberg S.L."/>
        </authorList>
    </citation>
    <scope>NUCLEOTIDE SEQUENCE [LARGE SCALE GENOMIC DNA]</scope>
    <source>
        <strain evidence="3 4">cv. SW786</strain>
    </source>
</reference>
<dbReference type="PANTHER" id="PTHR46034">
    <property type="match status" value="1"/>
</dbReference>
<sequence>MGAGRKTQTHSLKENSQSLISKNSSTTARNLRKSELRGVIFGCKHHTIKECLSKQLFGLPALHFSYIRNISVGLPLFLFNYSDRRLHGIFEAASPGQMNINPYAWTDGSESTPFPAQVKIRIRKQCQPLLEDQFKPIIAENYYEQRLFWFELDQEQTDKLISLFSASSVIVSTSLPSNTQKWSSPFKSVQESGNIGTPSLECNVHPGQARVEWESWDAPGLCRVPALIGEGVAEREKRDCGPSYPSPKKWSDLFRASNTHATHTLERDARPDQASEESESWDAPCLWAVENLIGKDEETTDEVASEIDYNEQLHFNPSVDCSSNLAMMKEMSSEHKYAEDTGIHYNEHLHLKPSVDCSSNLAMTKEKSSEHKHAEDTGLHGILTFQKHKMSSDDTYIPEASRTSETKSSEFQSIVAKLLQEVSELKLFQLKQSEKINSLGLYLGELKDRCGLVTVEEFKSCDEPPSELDEKVLIVGGYDGSMWLSAVDSYSPSYDLMESLSPMNFARSSAAAAKLNGEVYLLGGVYGDCWNDTVESYNPISNQWVSRPPLNQKKGGLAGVSLNEKIFAIGGGIGVEFFSEVHVFYPDEGRWIPTQSMLKKRYLTAAAEINGAIYVAGGYDGKDYLNSVERFDPREQTWTRLKNMSERRGSHSLSMLNEKLYAIGGYDGANELSSVEVLDPRVGFWMKGKPMKETRKYAGAVEIGDSIYVMGGVNEELKILHTVECYKEGNGWQLTKLRGVGKRCSFSAVLL</sequence>
<keyword evidence="4" id="KW-1185">Reference proteome</keyword>
<dbReference type="InParanoid" id="A0A7N2RA27"/>
<dbReference type="RefSeq" id="XP_030929117.1">
    <property type="nucleotide sequence ID" value="XM_031073257.1"/>
</dbReference>
<dbReference type="Gene3D" id="2.120.10.80">
    <property type="entry name" value="Kelch-type beta propeller"/>
    <property type="match status" value="1"/>
</dbReference>
<dbReference type="EnsemblPlants" id="QL08p064006:mrna">
    <property type="protein sequence ID" value="QL08p064006:mrna"/>
    <property type="gene ID" value="QL08p064006"/>
</dbReference>
<dbReference type="Gramene" id="QL08p064006:mrna">
    <property type="protein sequence ID" value="QL08p064006:mrna"/>
    <property type="gene ID" value="QL08p064006"/>
</dbReference>
<dbReference type="Pfam" id="PF24681">
    <property type="entry name" value="Kelch_KLHDC2_KLHL20_DRC7"/>
    <property type="match status" value="1"/>
</dbReference>
<protein>
    <recommendedName>
        <fullName evidence="2">DCD domain-containing protein</fullName>
    </recommendedName>
</protein>
<dbReference type="InterPro" id="IPR013989">
    <property type="entry name" value="Dev_and_cell_death_domain"/>
</dbReference>
<evidence type="ECO:0000313" key="3">
    <source>
        <dbReference type="EnsemblPlants" id="QL08p064006:mrna"/>
    </source>
</evidence>
<dbReference type="Pfam" id="PF01344">
    <property type="entry name" value="Kelch_1"/>
    <property type="match status" value="1"/>
</dbReference>
<accession>A0A7N2RA27</accession>
<feature type="region of interest" description="Disordered" evidence="1">
    <location>
        <begin position="1"/>
        <end position="26"/>
    </location>
</feature>
<dbReference type="RefSeq" id="XP_030929115.1">
    <property type="nucleotide sequence ID" value="XM_031073255.1"/>
</dbReference>
<feature type="domain" description="DCD" evidence="2">
    <location>
        <begin position="34"/>
        <end position="166"/>
    </location>
</feature>